<dbReference type="PANTHER" id="PTHR10796:SF88">
    <property type="entry name" value="SSD DOMAIN-CONTAINING PROTEIN"/>
    <property type="match status" value="1"/>
</dbReference>
<dbReference type="GO" id="GO:0005886">
    <property type="term" value="C:plasma membrane"/>
    <property type="evidence" value="ECO:0007669"/>
    <property type="project" value="TreeGrafter"/>
</dbReference>
<feature type="transmembrane region" description="Helical" evidence="7">
    <location>
        <begin position="923"/>
        <end position="949"/>
    </location>
</feature>
<feature type="transmembrane region" description="Helical" evidence="7">
    <location>
        <begin position="295"/>
        <end position="320"/>
    </location>
</feature>
<comment type="similarity">
    <text evidence="2">Belongs to the patched family.</text>
</comment>
<feature type="domain" description="SSD" evidence="8">
    <location>
        <begin position="328"/>
        <end position="465"/>
    </location>
</feature>
<dbReference type="EMBL" id="LN857024">
    <property type="protein sequence ID" value="CDQ02063.1"/>
    <property type="molecule type" value="Genomic_DNA"/>
</dbReference>
<dbReference type="GO" id="GO:0006897">
    <property type="term" value="P:endocytosis"/>
    <property type="evidence" value="ECO:0007669"/>
    <property type="project" value="TreeGrafter"/>
</dbReference>
<keyword evidence="6" id="KW-0325">Glycoprotein</keyword>
<name>A0A1I9G649_BRUMA</name>
<dbReference type="GO" id="GO:0030659">
    <property type="term" value="C:cytoplasmic vesicle membrane"/>
    <property type="evidence" value="ECO:0007669"/>
    <property type="project" value="TreeGrafter"/>
</dbReference>
<evidence type="ECO:0000259" key="8">
    <source>
        <dbReference type="PROSITE" id="PS50156"/>
    </source>
</evidence>
<evidence type="ECO:0000256" key="3">
    <source>
        <dbReference type="ARBA" id="ARBA00022692"/>
    </source>
</evidence>
<comment type="subcellular location">
    <subcellularLocation>
        <location evidence="1">Membrane</location>
        <topology evidence="1">Multi-pass membrane protein</topology>
    </subcellularLocation>
</comment>
<dbReference type="PANTHER" id="PTHR10796">
    <property type="entry name" value="PATCHED-RELATED"/>
    <property type="match status" value="1"/>
</dbReference>
<keyword evidence="5 7" id="KW-0472">Membrane</keyword>
<accession>A0A1I9G649</accession>
<feature type="transmembrane region" description="Helical" evidence="7">
    <location>
        <begin position="844"/>
        <end position="865"/>
    </location>
</feature>
<evidence type="ECO:0000313" key="9">
    <source>
        <dbReference type="EMBL" id="CDQ02063.1"/>
    </source>
</evidence>
<dbReference type="InterPro" id="IPR000731">
    <property type="entry name" value="SSD"/>
</dbReference>
<evidence type="ECO:0000256" key="5">
    <source>
        <dbReference type="ARBA" id="ARBA00023136"/>
    </source>
</evidence>
<dbReference type="PROSITE" id="PS50156">
    <property type="entry name" value="SSD"/>
    <property type="match status" value="1"/>
</dbReference>
<dbReference type="GO" id="GO:0018996">
    <property type="term" value="P:molting cycle, collagen and cuticulin-based cuticle"/>
    <property type="evidence" value="ECO:0007669"/>
    <property type="project" value="TreeGrafter"/>
</dbReference>
<feature type="transmembrane region" description="Helical" evidence="7">
    <location>
        <begin position="527"/>
        <end position="547"/>
    </location>
</feature>
<dbReference type="Gene3D" id="1.20.1640.10">
    <property type="entry name" value="Multidrug efflux transporter AcrB transmembrane domain"/>
    <property type="match status" value="2"/>
</dbReference>
<organism evidence="9">
    <name type="scientific">Brugia malayi</name>
    <name type="common">Filarial nematode worm</name>
    <dbReference type="NCBI Taxonomy" id="6279"/>
    <lineage>
        <taxon>Eukaryota</taxon>
        <taxon>Metazoa</taxon>
        <taxon>Ecdysozoa</taxon>
        <taxon>Nematoda</taxon>
        <taxon>Chromadorea</taxon>
        <taxon>Rhabditida</taxon>
        <taxon>Spirurina</taxon>
        <taxon>Spiruromorpha</taxon>
        <taxon>Filarioidea</taxon>
        <taxon>Onchocercidae</taxon>
        <taxon>Brugia</taxon>
    </lineage>
</organism>
<reference evidence="9" key="1">
    <citation type="journal article" date="2007" name="Science">
        <title>Draft genome of the filarial nematode parasite Brugia malayi.</title>
        <authorList>
            <person name="Ghedin E."/>
            <person name="Wang S."/>
            <person name="Spiro D."/>
            <person name="Caler E."/>
            <person name="Zhao Q."/>
            <person name="Crabtree J."/>
            <person name="Allen J.E."/>
            <person name="Delcher A.L."/>
            <person name="Guiliano D.B."/>
            <person name="Miranda-Saavedra D."/>
            <person name="Angiuoli S.V."/>
            <person name="Creasy T."/>
            <person name="Amedeo P."/>
            <person name="Haas B."/>
            <person name="El-Sayed N.M."/>
            <person name="Wortman J.R."/>
            <person name="Feldblyum T."/>
            <person name="Tallon L."/>
            <person name="Schatz M."/>
            <person name="Shumway M."/>
            <person name="Koo H."/>
            <person name="Salzberg S.L."/>
            <person name="Schobel S."/>
            <person name="Pertea M."/>
            <person name="Pop M."/>
            <person name="White O."/>
            <person name="Barton G.J."/>
            <person name="Carlow C.K."/>
            <person name="Crawford M.J."/>
            <person name="Daub J."/>
            <person name="Dimmic M.W."/>
            <person name="Estes C.F."/>
            <person name="Foster J.M."/>
            <person name="Ganatra M."/>
            <person name="Gregory W.F."/>
            <person name="Johnson N.M."/>
            <person name="Jin J."/>
            <person name="Komuniecki R."/>
            <person name="Korf I."/>
            <person name="Kumar S."/>
            <person name="Laney S."/>
            <person name="Li B.W."/>
            <person name="Li W."/>
            <person name="Lindblom T.H."/>
            <person name="Lustigman S."/>
            <person name="Ma D."/>
            <person name="Maina C.V."/>
            <person name="Martin D.M."/>
            <person name="McCarter J.P."/>
            <person name="McReynolds L."/>
            <person name="Mitreva M."/>
            <person name="Nutman T.B."/>
            <person name="Parkinson J."/>
            <person name="Peregrin-Alvarez J.M."/>
            <person name="Poole C."/>
            <person name="Ren Q."/>
            <person name="Saunders L."/>
            <person name="Sluder A.E."/>
            <person name="Smith K."/>
            <person name="Stanke M."/>
            <person name="Unnasch T.R."/>
            <person name="Ware J."/>
            <person name="Wei A.D."/>
            <person name="Weil G."/>
            <person name="Williams D.J."/>
            <person name="Zhang Y."/>
            <person name="Williams S.A."/>
            <person name="Fraser-Liggett C."/>
            <person name="Slatko B."/>
            <person name="Blaxter M.L."/>
            <person name="Scott A.L."/>
        </authorList>
    </citation>
    <scope>NUCLEOTIDE SEQUENCE</scope>
    <source>
        <strain evidence="9">FR3</strain>
    </source>
</reference>
<gene>
    <name evidence="9" type="primary">Bma-ptr-12</name>
    <name evidence="9" type="ORF">BM_Bm12831</name>
</gene>
<sequence length="969" mass="110609">MHLSSFYSFSTEPGSQTRLVQFVNLLHRRWSYFIADHVSGAIIISVLVSIVCATKVVTTPFKNDLMGFIPYGARSREEYAVQEEFTNHSGKGILLMALIVAKDSGSTLKAEILKEAVEVDELISNNFTIYNHILGRAESFNEFCRNFCLFNLPLQQFYNGFEVQLERFRAHQPLNDRISLNYPISKMYGHAFNIQMNFNGIELKNDTLIMDNKINSSVTETTNYAPFITNMVSAKMIKLVYRGERVGDWTVKQTRQYELGIVRYFQHDYKPKHIRVLMVSFDYIDYEISRAGLSILPYLVVGFCIMFICSAISTTVSAIYMQQMSIYKIYLALFACICPLMANATAIGLLLTVGVRYDAILSVTPLLTLAIGVDDAYLMIHAWQRVTRECILHPVKDDCVPYRLALVLEETGPAILISALTNILADVVGSVSGSPSITVLCFGNMSSIFMDYVYQLTFYSAIMCVAGHFEMKMAAEQQNTHLIKIDNEKKGTIINYDTKNSQDFRERAKNICTFILDDYVTLVTNKVFAVGVFCSWVLLIIISIFGITQIKIELTSEKLFPLDSPLIELITLGKLFRNQQCIILTAHAKRRFVSLHACTSVEMASDCVNLKNSTLFVQLNDLLQWYQIPEHTMPQFYVNNPGNLSNMYRFQRLNQMIYELEHMNGSWGAQSTNYFIRDFIDFEKQWNEADYNNDSLNGSILLREDDLPIFLDWPEYQRWRGFLILDETTGHLLRFFFTTAYYGENLKDWPQRGVLLNKWRDIIDKYREFNVTVFMDDAIFLDLIDNMTTDAWQSALGILLCMAFISFIFLYDIFTVAVVSVAIVSIMTGIVGILTLMGLNLEPIMMAAMLISMGFSVDIPAHVAYHYNSNGITTNRQLAVKDKLRICFASVALPALQASISTSLCLFGLFFKELYIAQVFVKTMLLCIFLCVFHGLLIIPCMLVLTDLVMQFCRRLRRHEIISPAVFSS</sequence>
<keyword evidence="3 7" id="KW-0812">Transmembrane</keyword>
<dbReference type="Pfam" id="PF02460">
    <property type="entry name" value="Patched"/>
    <property type="match status" value="1"/>
</dbReference>
<dbReference type="InterPro" id="IPR051697">
    <property type="entry name" value="Patched_domain-protein"/>
</dbReference>
<feature type="transmembrane region" description="Helical" evidence="7">
    <location>
        <begin position="886"/>
        <end position="911"/>
    </location>
</feature>
<evidence type="ECO:0000256" key="1">
    <source>
        <dbReference type="ARBA" id="ARBA00004141"/>
    </source>
</evidence>
<proteinExistence type="inferred from homology"/>
<feature type="transmembrane region" description="Helical" evidence="7">
    <location>
        <begin position="791"/>
        <end position="811"/>
    </location>
</feature>
<dbReference type="InterPro" id="IPR003392">
    <property type="entry name" value="PTHD_SSD"/>
</dbReference>
<protein>
    <submittedName>
        <fullName evidence="9">BMA-PTR-12, isoform e</fullName>
    </submittedName>
</protein>
<dbReference type="SUPFAM" id="SSF82866">
    <property type="entry name" value="Multidrug efflux transporter AcrB transmembrane domain"/>
    <property type="match status" value="2"/>
</dbReference>
<evidence type="ECO:0000256" key="2">
    <source>
        <dbReference type="ARBA" id="ARBA00005585"/>
    </source>
</evidence>
<feature type="transmembrane region" description="Helical" evidence="7">
    <location>
        <begin position="818"/>
        <end position="838"/>
    </location>
</feature>
<evidence type="ECO:0000256" key="4">
    <source>
        <dbReference type="ARBA" id="ARBA00022989"/>
    </source>
</evidence>
<keyword evidence="4 7" id="KW-1133">Transmembrane helix</keyword>
<evidence type="ECO:0000256" key="6">
    <source>
        <dbReference type="ARBA" id="ARBA00023180"/>
    </source>
</evidence>
<dbReference type="OMA" id="ICPLMAN"/>
<evidence type="ECO:0000256" key="7">
    <source>
        <dbReference type="SAM" id="Phobius"/>
    </source>
</evidence>
<feature type="transmembrane region" description="Helical" evidence="7">
    <location>
        <begin position="329"/>
        <end position="353"/>
    </location>
</feature>
<dbReference type="AlphaFoldDB" id="A0A1I9G649"/>
<reference evidence="9" key="2">
    <citation type="submission" date="2012-12" db="EMBL/GenBank/DDBJ databases">
        <authorList>
            <consortium name="WormBase Consortium"/>
            <person name="Ghedin E."/>
            <person name="Paulini M."/>
        </authorList>
    </citation>
    <scope>NUCLEOTIDE SEQUENCE</scope>
    <source>
        <strain evidence="9">FR3</strain>
    </source>
</reference>